<evidence type="ECO:0000313" key="2">
    <source>
        <dbReference type="EMBL" id="KMY29675.1"/>
    </source>
</evidence>
<gene>
    <name evidence="2" type="ORF">ACZ11_21550</name>
</gene>
<keyword evidence="1" id="KW-1133">Transmembrane helix</keyword>
<feature type="transmembrane region" description="Helical" evidence="1">
    <location>
        <begin position="44"/>
        <end position="63"/>
    </location>
</feature>
<dbReference type="AlphaFoldDB" id="A0A0K9F578"/>
<comment type="caution">
    <text evidence="2">The sequence shown here is derived from an EMBL/GenBank/DDBJ whole genome shotgun (WGS) entry which is preliminary data.</text>
</comment>
<dbReference type="EMBL" id="LFXJ01000010">
    <property type="protein sequence ID" value="KMY29675.1"/>
    <property type="molecule type" value="Genomic_DNA"/>
</dbReference>
<dbReference type="RefSeq" id="WP_049668575.1">
    <property type="nucleotide sequence ID" value="NZ_JBIVOC010000001.1"/>
</dbReference>
<keyword evidence="1" id="KW-0472">Membrane</keyword>
<proteinExistence type="predicted"/>
<keyword evidence="1" id="KW-0812">Transmembrane</keyword>
<name>A0A0K9F578_9BACI</name>
<reference evidence="3" key="1">
    <citation type="submission" date="2015-07" db="EMBL/GenBank/DDBJ databases">
        <authorList>
            <consortium name="Consortium for Microbial Forensics and Genomics (microFORGE)"/>
            <person name="Knight B.M."/>
            <person name="Roberts D.P."/>
            <person name="Lin D."/>
            <person name="Hari K."/>
            <person name="Fletcher J."/>
            <person name="Melcher U."/>
            <person name="Blagden T."/>
            <person name="Winegar R.A."/>
        </authorList>
    </citation>
    <scope>NUCLEOTIDE SEQUENCE [LARGE SCALE GENOMIC DNA]</scope>
    <source>
        <strain evidence="3">DSM 23493</strain>
    </source>
</reference>
<dbReference type="PATRIC" id="fig|582475.4.peg.3416"/>
<protein>
    <submittedName>
        <fullName evidence="2">Holin</fullName>
    </submittedName>
</protein>
<evidence type="ECO:0000256" key="1">
    <source>
        <dbReference type="SAM" id="Phobius"/>
    </source>
</evidence>
<dbReference type="GeneID" id="96600797"/>
<dbReference type="Proteomes" id="UP000037326">
    <property type="component" value="Unassembled WGS sequence"/>
</dbReference>
<dbReference type="Pfam" id="PF04531">
    <property type="entry name" value="Phage_holin_1"/>
    <property type="match status" value="1"/>
</dbReference>
<accession>A0A0K9F578</accession>
<dbReference type="NCBIfam" id="TIGR01598">
    <property type="entry name" value="holin_phiLC3"/>
    <property type="match status" value="1"/>
</dbReference>
<organism evidence="2 3">
    <name type="scientific">Lysinibacillus xylanilyticus</name>
    <dbReference type="NCBI Taxonomy" id="582475"/>
    <lineage>
        <taxon>Bacteria</taxon>
        <taxon>Bacillati</taxon>
        <taxon>Bacillota</taxon>
        <taxon>Bacilli</taxon>
        <taxon>Bacillales</taxon>
        <taxon>Bacillaceae</taxon>
        <taxon>Lysinibacillus</taxon>
    </lineage>
</organism>
<evidence type="ECO:0000313" key="3">
    <source>
        <dbReference type="Proteomes" id="UP000037326"/>
    </source>
</evidence>
<dbReference type="InterPro" id="IPR006485">
    <property type="entry name" value="Phage-like_holin"/>
</dbReference>
<sequence>MRINWMIRLQHKPFLLALFSLILLLAQQVATIFGYDLTSAMNEQATYILNIVLSIFVLVGVVVDPTTRGTSDSQRALMYRRPR</sequence>